<gene>
    <name evidence="8" type="ORF">H4219_006277</name>
</gene>
<dbReference type="InterPro" id="IPR002772">
    <property type="entry name" value="Glyco_hydro_3_C"/>
</dbReference>
<dbReference type="PANTHER" id="PTHR30620">
    <property type="entry name" value="PERIPLASMIC BETA-GLUCOSIDASE-RELATED"/>
    <property type="match status" value="1"/>
</dbReference>
<dbReference type="GO" id="GO:0009251">
    <property type="term" value="P:glucan catabolic process"/>
    <property type="evidence" value="ECO:0007669"/>
    <property type="project" value="TreeGrafter"/>
</dbReference>
<keyword evidence="4" id="KW-0732">Signal</keyword>
<keyword evidence="9" id="KW-1185">Reference proteome</keyword>
<dbReference type="Pfam" id="PF01915">
    <property type="entry name" value="Glyco_hydro_3_C"/>
    <property type="match status" value="1"/>
</dbReference>
<dbReference type="OrthoDB" id="2123594at2759"/>
<dbReference type="GO" id="GO:0008422">
    <property type="term" value="F:beta-glucosidase activity"/>
    <property type="evidence" value="ECO:0007669"/>
    <property type="project" value="UniProtKB-EC"/>
</dbReference>
<feature type="non-terminal residue" evidence="8">
    <location>
        <position position="1"/>
    </location>
</feature>
<evidence type="ECO:0000256" key="4">
    <source>
        <dbReference type="ARBA" id="ARBA00022729"/>
    </source>
</evidence>
<dbReference type="Gene3D" id="2.60.40.10">
    <property type="entry name" value="Immunoglobulins"/>
    <property type="match status" value="1"/>
</dbReference>
<dbReference type="PANTHER" id="PTHR30620:SF16">
    <property type="entry name" value="LYSOSOMAL BETA GLUCOSIDASE"/>
    <property type="match status" value="1"/>
</dbReference>
<reference evidence="8" key="1">
    <citation type="submission" date="2022-07" db="EMBL/GenBank/DDBJ databases">
        <title>Phylogenomic reconstructions and comparative analyses of Kickxellomycotina fungi.</title>
        <authorList>
            <person name="Reynolds N.K."/>
            <person name="Stajich J.E."/>
            <person name="Barry K."/>
            <person name="Grigoriev I.V."/>
            <person name="Crous P."/>
            <person name="Smith M.E."/>
        </authorList>
    </citation>
    <scope>NUCLEOTIDE SEQUENCE</scope>
    <source>
        <strain evidence="8">NBRC 100468</strain>
    </source>
</reference>
<dbReference type="AlphaFoldDB" id="A0A9W7ZQG7"/>
<evidence type="ECO:0000313" key="8">
    <source>
        <dbReference type="EMBL" id="KAJ1910120.1"/>
    </source>
</evidence>
<evidence type="ECO:0000259" key="7">
    <source>
        <dbReference type="SMART" id="SM01217"/>
    </source>
</evidence>
<dbReference type="SUPFAM" id="SSF52279">
    <property type="entry name" value="Beta-D-glucan exohydrolase, C-terminal domain"/>
    <property type="match status" value="1"/>
</dbReference>
<accession>A0A9W7ZQG7</accession>
<dbReference type="InterPro" id="IPR013783">
    <property type="entry name" value="Ig-like_fold"/>
</dbReference>
<feature type="domain" description="Fibronectin type III-like" evidence="7">
    <location>
        <begin position="300"/>
        <end position="373"/>
    </location>
</feature>
<dbReference type="InterPro" id="IPR036881">
    <property type="entry name" value="Glyco_hydro_3_C_sf"/>
</dbReference>
<dbReference type="Gene3D" id="3.40.50.1700">
    <property type="entry name" value="Glycoside hydrolase family 3 C-terminal domain"/>
    <property type="match status" value="1"/>
</dbReference>
<keyword evidence="6" id="KW-0326">Glycosidase</keyword>
<keyword evidence="5" id="KW-0378">Hydrolase</keyword>
<evidence type="ECO:0000256" key="5">
    <source>
        <dbReference type="ARBA" id="ARBA00022801"/>
    </source>
</evidence>
<comment type="caution">
    <text evidence="8">The sequence shown here is derived from an EMBL/GenBank/DDBJ whole genome shotgun (WGS) entry which is preliminary data.</text>
</comment>
<dbReference type="Pfam" id="PF14310">
    <property type="entry name" value="Fn3-like"/>
    <property type="match status" value="1"/>
</dbReference>
<dbReference type="EC" id="3.2.1.21" evidence="3"/>
<comment type="catalytic activity">
    <reaction evidence="1">
        <text>Hydrolysis of terminal, non-reducing beta-D-glucosyl residues with release of beta-D-glucose.</text>
        <dbReference type="EC" id="3.2.1.21"/>
    </reaction>
</comment>
<dbReference type="Proteomes" id="UP001150538">
    <property type="component" value="Unassembled WGS sequence"/>
</dbReference>
<sequence length="393" mass="43298">LKKDLGLLENPKVDRSLLHTVGSKQDREAAIESGRQSLTLLKNENSVLPLKPEDKVLVVGPTADSIRYLSGGWSVHWQGPSDAEGDKVYDGLGTSILSGMEQIIGSKPNFLNVTDIDGNYTKADMDNVIKAAKNVDKVVICLGEKTYTEVFGNIDDLDLPQGQIDLVNAISKNTKAKTAVVLVEGRPRSLQNIPEIADSVMLAYLPGPWGGVSIAEALYGKFSPSGRLPYTYPRFDRQAPLTYWMPLQDSYDPQWAFGTGIGYSKITYSDFQLSTHAATVGDNIKATVKVTNHGPYDQLEPVLLYTSQHFRPLYSPDRWRLREFTKVDLKAGETKTVELKLDTNDLGFWARGRSEPRYVHTSAPFNVTLNANSLSGNSVVATFNLTAPNSPFI</sequence>
<dbReference type="SMART" id="SM01217">
    <property type="entry name" value="Fn3_like"/>
    <property type="match status" value="1"/>
</dbReference>
<evidence type="ECO:0000256" key="3">
    <source>
        <dbReference type="ARBA" id="ARBA00012744"/>
    </source>
</evidence>
<organism evidence="8 9">
    <name type="scientific">Mycoemilia scoparia</name>
    <dbReference type="NCBI Taxonomy" id="417184"/>
    <lineage>
        <taxon>Eukaryota</taxon>
        <taxon>Fungi</taxon>
        <taxon>Fungi incertae sedis</taxon>
        <taxon>Zoopagomycota</taxon>
        <taxon>Kickxellomycotina</taxon>
        <taxon>Kickxellomycetes</taxon>
        <taxon>Kickxellales</taxon>
        <taxon>Kickxellaceae</taxon>
        <taxon>Mycoemilia</taxon>
    </lineage>
</organism>
<evidence type="ECO:0000256" key="1">
    <source>
        <dbReference type="ARBA" id="ARBA00000448"/>
    </source>
</evidence>
<dbReference type="InterPro" id="IPR051915">
    <property type="entry name" value="Cellulose_Degrad_GH3"/>
</dbReference>
<comment type="similarity">
    <text evidence="2">Belongs to the glycosyl hydrolase 3 family.</text>
</comment>
<dbReference type="InterPro" id="IPR026891">
    <property type="entry name" value="Fn3-like"/>
</dbReference>
<protein>
    <recommendedName>
        <fullName evidence="3">beta-glucosidase</fullName>
        <ecNumber evidence="3">3.2.1.21</ecNumber>
    </recommendedName>
</protein>
<dbReference type="EMBL" id="JANBPU010000627">
    <property type="protein sequence ID" value="KAJ1910120.1"/>
    <property type="molecule type" value="Genomic_DNA"/>
</dbReference>
<evidence type="ECO:0000256" key="2">
    <source>
        <dbReference type="ARBA" id="ARBA00005336"/>
    </source>
</evidence>
<evidence type="ECO:0000313" key="9">
    <source>
        <dbReference type="Proteomes" id="UP001150538"/>
    </source>
</evidence>
<proteinExistence type="inferred from homology"/>
<name>A0A9W7ZQG7_9FUNG</name>
<evidence type="ECO:0000256" key="6">
    <source>
        <dbReference type="ARBA" id="ARBA00023295"/>
    </source>
</evidence>